<dbReference type="VEuPathDB" id="FungiDB:MFRU_003g00610"/>
<evidence type="ECO:0000256" key="5">
    <source>
        <dbReference type="ARBA" id="ARBA00022737"/>
    </source>
</evidence>
<protein>
    <recommendedName>
        <fullName evidence="14">Tricarboxylate transport protein</fullName>
    </recommendedName>
</protein>
<dbReference type="EMBL" id="VICG01000004">
    <property type="protein sequence ID" value="KAA8572836.1"/>
    <property type="molecule type" value="Genomic_DNA"/>
</dbReference>
<dbReference type="InterPro" id="IPR023395">
    <property type="entry name" value="MCP_dom_sf"/>
</dbReference>
<dbReference type="Proteomes" id="UP000322873">
    <property type="component" value="Unassembled WGS sequence"/>
</dbReference>
<dbReference type="AlphaFoldDB" id="A0A5M9JY63"/>
<keyword evidence="3 11" id="KW-0813">Transport</keyword>
<dbReference type="PANTHER" id="PTHR45788:SF3">
    <property type="entry name" value="TRICARBOXYLATE TRANSPORT PROTEIN"/>
    <property type="match status" value="1"/>
</dbReference>
<keyword evidence="7" id="KW-1133">Transmembrane helix</keyword>
<evidence type="ECO:0008006" key="14">
    <source>
        <dbReference type="Google" id="ProtNLM"/>
    </source>
</evidence>
<dbReference type="InterPro" id="IPR018108">
    <property type="entry name" value="MCP_transmembrane"/>
</dbReference>
<comment type="similarity">
    <text evidence="2 11">Belongs to the mitochondrial carrier (TC 2.A.29) family.</text>
</comment>
<dbReference type="PROSITE" id="PS50920">
    <property type="entry name" value="SOLCAR"/>
    <property type="match status" value="3"/>
</dbReference>
<sequence>MPAVTGSGNISTPPIVSILSGGIAGGVESAVLYPLEFAKTRVQLYNGPSNLSRNPFRIVLQTYEREGLRALYKGCGVLVFGSIGKDAVRFASYDSIKNAFRNPETGVISPGRNMLAGMAAGVTASIFAVTPTERVRTALVDDARATRQYNSTSHCIHTIIRGDGFVGLYRGFIGTTLKQASSTSFRMGSYNIIKDFQVVRDVPQNTLMVFTNGAAAAVITTLATQPFDTIKTRSQSSIATTTTQAVIGILKDGGVKAFWRGTVMRLSRTVFSGGVLFTTAEAMTEILNPIFTPQSAYIKLS</sequence>
<evidence type="ECO:0000256" key="9">
    <source>
        <dbReference type="ARBA" id="ARBA00023136"/>
    </source>
</evidence>
<dbReference type="GO" id="GO:0005743">
    <property type="term" value="C:mitochondrial inner membrane"/>
    <property type="evidence" value="ECO:0007669"/>
    <property type="project" value="UniProtKB-SubCell"/>
</dbReference>
<evidence type="ECO:0000256" key="3">
    <source>
        <dbReference type="ARBA" id="ARBA00022448"/>
    </source>
</evidence>
<feature type="repeat" description="Solcar" evidence="10">
    <location>
        <begin position="12"/>
        <end position="99"/>
    </location>
</feature>
<dbReference type="GO" id="GO:0006843">
    <property type="term" value="P:mitochondrial citrate transmembrane transport"/>
    <property type="evidence" value="ECO:0007669"/>
    <property type="project" value="TreeGrafter"/>
</dbReference>
<dbReference type="PANTHER" id="PTHR45788">
    <property type="entry name" value="SUCCINATE/FUMARATE MITOCHONDRIAL TRANSPORTER-RELATED"/>
    <property type="match status" value="1"/>
</dbReference>
<proteinExistence type="inferred from homology"/>
<evidence type="ECO:0000313" key="12">
    <source>
        <dbReference type="EMBL" id="KAA8572836.1"/>
    </source>
</evidence>
<evidence type="ECO:0000313" key="13">
    <source>
        <dbReference type="Proteomes" id="UP000322873"/>
    </source>
</evidence>
<keyword evidence="4 10" id="KW-0812">Transmembrane</keyword>
<comment type="caution">
    <text evidence="12">The sequence shown here is derived from an EMBL/GenBank/DDBJ whole genome shotgun (WGS) entry which is preliminary data.</text>
</comment>
<keyword evidence="6" id="KW-0999">Mitochondrion inner membrane</keyword>
<feature type="repeat" description="Solcar" evidence="10">
    <location>
        <begin position="112"/>
        <end position="196"/>
    </location>
</feature>
<evidence type="ECO:0000256" key="8">
    <source>
        <dbReference type="ARBA" id="ARBA00023128"/>
    </source>
</evidence>
<evidence type="ECO:0000256" key="1">
    <source>
        <dbReference type="ARBA" id="ARBA00004448"/>
    </source>
</evidence>
<dbReference type="OrthoDB" id="44467at2759"/>
<evidence type="ECO:0000256" key="2">
    <source>
        <dbReference type="ARBA" id="ARBA00006375"/>
    </source>
</evidence>
<comment type="subcellular location">
    <subcellularLocation>
        <location evidence="1">Mitochondrion inner membrane</location>
        <topology evidence="1">Multi-pass membrane protein</topology>
    </subcellularLocation>
</comment>
<dbReference type="SUPFAM" id="SSF103506">
    <property type="entry name" value="Mitochondrial carrier"/>
    <property type="match status" value="1"/>
</dbReference>
<keyword evidence="9 10" id="KW-0472">Membrane</keyword>
<keyword evidence="13" id="KW-1185">Reference proteome</keyword>
<dbReference type="InterPro" id="IPR049563">
    <property type="entry name" value="TXTP-like"/>
</dbReference>
<dbReference type="GO" id="GO:0071913">
    <property type="term" value="F:citrate secondary active transmembrane transporter activity"/>
    <property type="evidence" value="ECO:0007669"/>
    <property type="project" value="TreeGrafter"/>
</dbReference>
<keyword evidence="8" id="KW-0496">Mitochondrion</keyword>
<accession>A0A5M9JY63</accession>
<evidence type="ECO:0000256" key="6">
    <source>
        <dbReference type="ARBA" id="ARBA00022792"/>
    </source>
</evidence>
<gene>
    <name evidence="12" type="ORF">EYC84_003407</name>
</gene>
<feature type="repeat" description="Solcar" evidence="10">
    <location>
        <begin position="204"/>
        <end position="286"/>
    </location>
</feature>
<dbReference type="InterPro" id="IPR002067">
    <property type="entry name" value="MCP"/>
</dbReference>
<evidence type="ECO:0000256" key="10">
    <source>
        <dbReference type="PROSITE-ProRule" id="PRU00282"/>
    </source>
</evidence>
<dbReference type="Pfam" id="PF00153">
    <property type="entry name" value="Mito_carr"/>
    <property type="match status" value="3"/>
</dbReference>
<keyword evidence="5" id="KW-0677">Repeat</keyword>
<evidence type="ECO:0000256" key="4">
    <source>
        <dbReference type="ARBA" id="ARBA00022692"/>
    </source>
</evidence>
<dbReference type="Gene3D" id="1.50.40.10">
    <property type="entry name" value="Mitochondrial carrier domain"/>
    <property type="match status" value="1"/>
</dbReference>
<dbReference type="PRINTS" id="PR00926">
    <property type="entry name" value="MITOCARRIER"/>
</dbReference>
<name>A0A5M9JY63_MONFR</name>
<evidence type="ECO:0000256" key="7">
    <source>
        <dbReference type="ARBA" id="ARBA00022989"/>
    </source>
</evidence>
<organism evidence="12 13">
    <name type="scientific">Monilinia fructicola</name>
    <name type="common">Brown rot fungus</name>
    <name type="synonym">Ciboria fructicola</name>
    <dbReference type="NCBI Taxonomy" id="38448"/>
    <lineage>
        <taxon>Eukaryota</taxon>
        <taxon>Fungi</taxon>
        <taxon>Dikarya</taxon>
        <taxon>Ascomycota</taxon>
        <taxon>Pezizomycotina</taxon>
        <taxon>Leotiomycetes</taxon>
        <taxon>Helotiales</taxon>
        <taxon>Sclerotiniaceae</taxon>
        <taxon>Monilinia</taxon>
    </lineage>
</organism>
<evidence type="ECO:0000256" key="11">
    <source>
        <dbReference type="RuleBase" id="RU000488"/>
    </source>
</evidence>
<reference evidence="12 13" key="1">
    <citation type="submission" date="2019-06" db="EMBL/GenBank/DDBJ databases">
        <title>Genome Sequence of the Brown Rot Fungal Pathogen Monilinia fructicola.</title>
        <authorList>
            <person name="De Miccolis Angelini R.M."/>
            <person name="Landi L."/>
            <person name="Abate D."/>
            <person name="Pollastro S."/>
            <person name="Romanazzi G."/>
            <person name="Faretra F."/>
        </authorList>
    </citation>
    <scope>NUCLEOTIDE SEQUENCE [LARGE SCALE GENOMIC DNA]</scope>
    <source>
        <strain evidence="12 13">Mfrc123</strain>
    </source>
</reference>